<keyword evidence="8" id="KW-0963">Cytoplasm</keyword>
<dbReference type="SUPFAM" id="SSF52540">
    <property type="entry name" value="P-loop containing nucleoside triphosphate hydrolases"/>
    <property type="match status" value="1"/>
</dbReference>
<comment type="catalytic activity">
    <reaction evidence="7 8">
        <text>CMP + ATP = CDP + ADP</text>
        <dbReference type="Rhea" id="RHEA:11600"/>
        <dbReference type="ChEBI" id="CHEBI:30616"/>
        <dbReference type="ChEBI" id="CHEBI:58069"/>
        <dbReference type="ChEBI" id="CHEBI:60377"/>
        <dbReference type="ChEBI" id="CHEBI:456216"/>
        <dbReference type="EC" id="2.7.4.25"/>
    </reaction>
</comment>
<evidence type="ECO:0000256" key="4">
    <source>
        <dbReference type="ARBA" id="ARBA00022777"/>
    </source>
</evidence>
<keyword evidence="3 8" id="KW-0547">Nucleotide-binding</keyword>
<protein>
    <recommendedName>
        <fullName evidence="8">Cytidylate kinase</fullName>
        <shortName evidence="8">CK</shortName>
        <ecNumber evidence="8">2.7.4.25</ecNumber>
    </recommendedName>
    <alternativeName>
        <fullName evidence="8">Cytidine monophosphate kinase</fullName>
        <shortName evidence="8">CMP kinase</shortName>
    </alternativeName>
</protein>
<gene>
    <name evidence="8" type="primary">cmk</name>
    <name evidence="11" type="ORF">CWD77_00455</name>
</gene>
<evidence type="ECO:0000313" key="11">
    <source>
        <dbReference type="EMBL" id="PKD43982.1"/>
    </source>
</evidence>
<evidence type="ECO:0000256" key="8">
    <source>
        <dbReference type="HAMAP-Rule" id="MF_00238"/>
    </source>
</evidence>
<feature type="compositionally biased region" description="Basic and acidic residues" evidence="9">
    <location>
        <begin position="165"/>
        <end position="185"/>
    </location>
</feature>
<dbReference type="InterPro" id="IPR027417">
    <property type="entry name" value="P-loop_NTPase"/>
</dbReference>
<dbReference type="NCBIfam" id="TIGR00017">
    <property type="entry name" value="cmk"/>
    <property type="match status" value="1"/>
</dbReference>
<dbReference type="GO" id="GO:0036431">
    <property type="term" value="F:dCMP kinase activity"/>
    <property type="evidence" value="ECO:0007669"/>
    <property type="project" value="InterPro"/>
</dbReference>
<dbReference type="AlphaFoldDB" id="A0A2N0VIF9"/>
<dbReference type="InterPro" id="IPR011994">
    <property type="entry name" value="Cytidylate_kinase_dom"/>
</dbReference>
<dbReference type="EC" id="2.7.4.25" evidence="8"/>
<dbReference type="EMBL" id="PISP01000001">
    <property type="protein sequence ID" value="PKD43982.1"/>
    <property type="molecule type" value="Genomic_DNA"/>
</dbReference>
<name>A0A2N0VIF9_9BACT</name>
<reference evidence="11 12" key="1">
    <citation type="submission" date="2017-11" db="EMBL/GenBank/DDBJ databases">
        <title>Rhodohalobacter 15182 sp. nov., isolated from a salt lake.</title>
        <authorList>
            <person name="Han S."/>
        </authorList>
    </citation>
    <scope>NUCLEOTIDE SEQUENCE [LARGE SCALE GENOMIC DNA]</scope>
    <source>
        <strain evidence="11 12">15182</strain>
    </source>
</reference>
<dbReference type="GO" id="GO:0036430">
    <property type="term" value="F:CMP kinase activity"/>
    <property type="evidence" value="ECO:0007669"/>
    <property type="project" value="RHEA"/>
</dbReference>
<evidence type="ECO:0000313" key="12">
    <source>
        <dbReference type="Proteomes" id="UP000233398"/>
    </source>
</evidence>
<dbReference type="OrthoDB" id="9807434at2"/>
<evidence type="ECO:0000256" key="7">
    <source>
        <dbReference type="ARBA" id="ARBA00048478"/>
    </source>
</evidence>
<evidence type="ECO:0000256" key="2">
    <source>
        <dbReference type="ARBA" id="ARBA00022679"/>
    </source>
</evidence>
<dbReference type="CDD" id="cd02020">
    <property type="entry name" value="CMPK"/>
    <property type="match status" value="1"/>
</dbReference>
<dbReference type="GO" id="GO:0006220">
    <property type="term" value="P:pyrimidine nucleotide metabolic process"/>
    <property type="evidence" value="ECO:0007669"/>
    <property type="project" value="UniProtKB-UniRule"/>
</dbReference>
<feature type="region of interest" description="Disordered" evidence="9">
    <location>
        <begin position="163"/>
        <end position="185"/>
    </location>
</feature>
<comment type="similarity">
    <text evidence="1 8">Belongs to the cytidylate kinase family. Type 1 subfamily.</text>
</comment>
<keyword evidence="2 8" id="KW-0808">Transferase</keyword>
<evidence type="ECO:0000259" key="10">
    <source>
        <dbReference type="Pfam" id="PF02224"/>
    </source>
</evidence>
<dbReference type="Proteomes" id="UP000233398">
    <property type="component" value="Unassembled WGS sequence"/>
</dbReference>
<dbReference type="Gene3D" id="3.40.50.300">
    <property type="entry name" value="P-loop containing nucleotide triphosphate hydrolases"/>
    <property type="match status" value="1"/>
</dbReference>
<dbReference type="GO" id="GO:0005524">
    <property type="term" value="F:ATP binding"/>
    <property type="evidence" value="ECO:0007669"/>
    <property type="project" value="UniProtKB-UniRule"/>
</dbReference>
<dbReference type="RefSeq" id="WP_101071225.1">
    <property type="nucleotide sequence ID" value="NZ_PISP01000001.1"/>
</dbReference>
<evidence type="ECO:0000256" key="6">
    <source>
        <dbReference type="ARBA" id="ARBA00047615"/>
    </source>
</evidence>
<dbReference type="Pfam" id="PF02224">
    <property type="entry name" value="Cytidylate_kin"/>
    <property type="match status" value="1"/>
</dbReference>
<keyword evidence="5 8" id="KW-0067">ATP-binding</keyword>
<keyword evidence="12" id="KW-1185">Reference proteome</keyword>
<evidence type="ECO:0000256" key="1">
    <source>
        <dbReference type="ARBA" id="ARBA00009427"/>
    </source>
</evidence>
<sequence>MIIVIDGPAGSGKSSTAKEIANRLSIQFLDSGALYRAITYLWLKADKPDKAIFFENLPTVKLQAQYRDQTFFVQANGEDLTRKIRTQDVADHVSEIASHKAARKFVNEFMRNLVQKDAYIADGRDLGTAVFPDADLKFYMDASLEERSKRRFDEMKSSDSSITLKDVKENLRSRDEKDQNRKNDPLKKADDAVVIDTTGKTFEEQVREMISIIKENVNIN</sequence>
<comment type="subcellular location">
    <subcellularLocation>
        <location evidence="8">Cytoplasm</location>
    </subcellularLocation>
</comment>
<comment type="catalytic activity">
    <reaction evidence="6 8">
        <text>dCMP + ATP = dCDP + ADP</text>
        <dbReference type="Rhea" id="RHEA:25094"/>
        <dbReference type="ChEBI" id="CHEBI:30616"/>
        <dbReference type="ChEBI" id="CHEBI:57566"/>
        <dbReference type="ChEBI" id="CHEBI:58593"/>
        <dbReference type="ChEBI" id="CHEBI:456216"/>
        <dbReference type="EC" id="2.7.4.25"/>
    </reaction>
</comment>
<comment type="caution">
    <text evidence="11">The sequence shown here is derived from an EMBL/GenBank/DDBJ whole genome shotgun (WGS) entry which is preliminary data.</text>
</comment>
<evidence type="ECO:0000256" key="5">
    <source>
        <dbReference type="ARBA" id="ARBA00022840"/>
    </source>
</evidence>
<accession>A0A2N0VIF9</accession>
<organism evidence="11 12">
    <name type="scientific">Rhodohalobacter barkolensis</name>
    <dbReference type="NCBI Taxonomy" id="2053187"/>
    <lineage>
        <taxon>Bacteria</taxon>
        <taxon>Pseudomonadati</taxon>
        <taxon>Balneolota</taxon>
        <taxon>Balneolia</taxon>
        <taxon>Balneolales</taxon>
        <taxon>Balneolaceae</taxon>
        <taxon>Rhodohalobacter</taxon>
    </lineage>
</organism>
<keyword evidence="4 8" id="KW-0418">Kinase</keyword>
<evidence type="ECO:0000256" key="3">
    <source>
        <dbReference type="ARBA" id="ARBA00022741"/>
    </source>
</evidence>
<dbReference type="InterPro" id="IPR003136">
    <property type="entry name" value="Cytidylate_kin"/>
</dbReference>
<dbReference type="HAMAP" id="MF_00238">
    <property type="entry name" value="Cytidyl_kinase_type1"/>
    <property type="match status" value="1"/>
</dbReference>
<proteinExistence type="inferred from homology"/>
<dbReference type="GO" id="GO:0005737">
    <property type="term" value="C:cytoplasm"/>
    <property type="evidence" value="ECO:0007669"/>
    <property type="project" value="UniProtKB-SubCell"/>
</dbReference>
<evidence type="ECO:0000256" key="9">
    <source>
        <dbReference type="SAM" id="MobiDB-lite"/>
    </source>
</evidence>
<feature type="binding site" evidence="8">
    <location>
        <begin position="7"/>
        <end position="15"/>
    </location>
    <ligand>
        <name>ATP</name>
        <dbReference type="ChEBI" id="CHEBI:30616"/>
    </ligand>
</feature>
<feature type="domain" description="Cytidylate kinase" evidence="10">
    <location>
        <begin position="3"/>
        <end position="214"/>
    </location>
</feature>